<keyword evidence="3" id="KW-0588">Pheromone</keyword>
<evidence type="ECO:0000256" key="7">
    <source>
        <dbReference type="ARBA" id="ARBA00029483"/>
    </source>
</evidence>
<gene>
    <name evidence="10" type="ORF">SAMN04487969_11088</name>
</gene>
<dbReference type="Proteomes" id="UP000183410">
    <property type="component" value="Unassembled WGS sequence"/>
</dbReference>
<dbReference type="GO" id="GO:0005576">
    <property type="term" value="C:extracellular region"/>
    <property type="evidence" value="ECO:0007669"/>
    <property type="project" value="UniProtKB-SubCell"/>
</dbReference>
<comment type="subcellular location">
    <subcellularLocation>
        <location evidence="1">Secreted</location>
    </subcellularLocation>
</comment>
<evidence type="ECO:0000256" key="6">
    <source>
        <dbReference type="ARBA" id="ARBA00023289"/>
    </source>
</evidence>
<evidence type="ECO:0000256" key="8">
    <source>
        <dbReference type="ARBA" id="ARBA00029545"/>
    </source>
</evidence>
<keyword evidence="5" id="KW-0449">Lipoprotein</keyword>
<dbReference type="GO" id="GO:0005186">
    <property type="term" value="F:pheromone activity"/>
    <property type="evidence" value="ECO:0007669"/>
    <property type="project" value="UniProtKB-KW"/>
</dbReference>
<evidence type="ECO:0000256" key="2">
    <source>
        <dbReference type="ARBA" id="ARBA00022525"/>
    </source>
</evidence>
<dbReference type="EMBL" id="FONN01000010">
    <property type="protein sequence ID" value="SFE97027.1"/>
    <property type="molecule type" value="Genomic_DNA"/>
</dbReference>
<name>A0A1I2EWN8_9BACL</name>
<dbReference type="Pfam" id="PF05952">
    <property type="entry name" value="ComX"/>
    <property type="match status" value="1"/>
</dbReference>
<dbReference type="GO" id="GO:0030420">
    <property type="term" value="P:establishment of competence for transformation"/>
    <property type="evidence" value="ECO:0007669"/>
    <property type="project" value="UniProtKB-KW"/>
</dbReference>
<keyword evidence="6" id="KW-0636">Prenylation</keyword>
<dbReference type="InterPro" id="IPR009233">
    <property type="entry name" value="Competence_ComX_Bacillus"/>
</dbReference>
<sequence>MLKEFIRSLAQDSQLMNLATSGNLQMAGVTPAEKRAIFETLSIQADKKDNYQLVYWT</sequence>
<evidence type="ECO:0000256" key="3">
    <source>
        <dbReference type="ARBA" id="ARBA00023044"/>
    </source>
</evidence>
<accession>A0A1I2EWN8</accession>
<reference evidence="11" key="1">
    <citation type="submission" date="2016-10" db="EMBL/GenBank/DDBJ databases">
        <authorList>
            <person name="Varghese N."/>
            <person name="Submissions S."/>
        </authorList>
    </citation>
    <scope>NUCLEOTIDE SEQUENCE [LARGE SCALE GENOMIC DNA]</scope>
    <source>
        <strain evidence="11">CGMCC 1.10223</strain>
    </source>
</reference>
<organism evidence="10 11">
    <name type="scientific">Paenibacillus algorifonticola</name>
    <dbReference type="NCBI Taxonomy" id="684063"/>
    <lineage>
        <taxon>Bacteria</taxon>
        <taxon>Bacillati</taxon>
        <taxon>Bacillota</taxon>
        <taxon>Bacilli</taxon>
        <taxon>Bacillales</taxon>
        <taxon>Paenibacillaceae</taxon>
        <taxon>Paenibacillus</taxon>
    </lineage>
</organism>
<evidence type="ECO:0000256" key="4">
    <source>
        <dbReference type="ARBA" id="ARBA00023287"/>
    </source>
</evidence>
<keyword evidence="2" id="KW-0964">Secreted</keyword>
<dbReference type="OrthoDB" id="2650848at2"/>
<dbReference type="AlphaFoldDB" id="A0A1I2EWN8"/>
<comment type="subunit">
    <text evidence="7">Interacts directly with the sensor histidine kinase ComP and stimulates its activity.</text>
</comment>
<evidence type="ECO:0000256" key="9">
    <source>
        <dbReference type="ARBA" id="ARBA00030321"/>
    </source>
</evidence>
<evidence type="ECO:0000313" key="11">
    <source>
        <dbReference type="Proteomes" id="UP000183410"/>
    </source>
</evidence>
<dbReference type="RefSeq" id="WP_156182213.1">
    <property type="nucleotide sequence ID" value="NZ_FONN01000010.1"/>
</dbReference>
<evidence type="ECO:0000256" key="1">
    <source>
        <dbReference type="ARBA" id="ARBA00004613"/>
    </source>
</evidence>
<keyword evidence="4" id="KW-0178">Competence</keyword>
<proteinExistence type="predicted"/>
<keyword evidence="11" id="KW-1185">Reference proteome</keyword>
<evidence type="ECO:0000313" key="10">
    <source>
        <dbReference type="EMBL" id="SFE97027.1"/>
    </source>
</evidence>
<protein>
    <recommendedName>
        <fullName evidence="8">ComX pheromone</fullName>
    </recommendedName>
    <alternativeName>
        <fullName evidence="9">Competence pheromone</fullName>
    </alternativeName>
</protein>
<evidence type="ECO:0000256" key="5">
    <source>
        <dbReference type="ARBA" id="ARBA00023288"/>
    </source>
</evidence>